<dbReference type="InterPro" id="IPR036383">
    <property type="entry name" value="TSP1_rpt_sf"/>
</dbReference>
<evidence type="ECO:0000256" key="3">
    <source>
        <dbReference type="SAM" id="Phobius"/>
    </source>
</evidence>
<dbReference type="Gene3D" id="2.60.120.200">
    <property type="match status" value="1"/>
</dbReference>
<keyword evidence="6" id="KW-1185">Reference proteome</keyword>
<evidence type="ECO:0000313" key="5">
    <source>
        <dbReference type="EMBL" id="GAQ85062.1"/>
    </source>
</evidence>
<feature type="domain" description="LamG-like jellyroll fold" evidence="4">
    <location>
        <begin position="157"/>
        <end position="290"/>
    </location>
</feature>
<dbReference type="AlphaFoldDB" id="A0A1Y1I528"/>
<feature type="transmembrane region" description="Helical" evidence="3">
    <location>
        <begin position="15"/>
        <end position="38"/>
    </location>
</feature>
<gene>
    <name evidence="5" type="ORF">KFL_002190175</name>
</gene>
<dbReference type="InterPro" id="IPR039942">
    <property type="entry name" value="SBSPO"/>
</dbReference>
<dbReference type="SUPFAM" id="SSF49899">
    <property type="entry name" value="Concanavalin A-like lectins/glucanases"/>
    <property type="match status" value="1"/>
</dbReference>
<dbReference type="PANTHER" id="PTHR20920">
    <property type="entry name" value="RPE-SPONDIN"/>
    <property type="match status" value="1"/>
</dbReference>
<keyword evidence="3" id="KW-0472">Membrane</keyword>
<dbReference type="Proteomes" id="UP000054558">
    <property type="component" value="Unassembled WGS sequence"/>
</dbReference>
<dbReference type="Pfam" id="PF13385">
    <property type="entry name" value="Laminin_G_3"/>
    <property type="match status" value="1"/>
</dbReference>
<evidence type="ECO:0000313" key="6">
    <source>
        <dbReference type="Proteomes" id="UP000054558"/>
    </source>
</evidence>
<keyword evidence="3" id="KW-0812">Transmembrane</keyword>
<dbReference type="SUPFAM" id="SSF82895">
    <property type="entry name" value="TSP-1 type 1 repeat"/>
    <property type="match status" value="1"/>
</dbReference>
<keyword evidence="1" id="KW-0732">Signal</keyword>
<keyword evidence="2" id="KW-1015">Disulfide bond</keyword>
<keyword evidence="3" id="KW-1133">Transmembrane helix</keyword>
<dbReference type="Gene3D" id="2.20.100.10">
    <property type="entry name" value="Thrombospondin type-1 (TSP1) repeat"/>
    <property type="match status" value="1"/>
</dbReference>
<protein>
    <recommendedName>
        <fullName evidence="4">LamG-like jellyroll fold domain-containing protein</fullName>
    </recommendedName>
</protein>
<dbReference type="InterPro" id="IPR000884">
    <property type="entry name" value="TSP1_rpt"/>
</dbReference>
<evidence type="ECO:0000256" key="1">
    <source>
        <dbReference type="ARBA" id="ARBA00022729"/>
    </source>
</evidence>
<evidence type="ECO:0000256" key="2">
    <source>
        <dbReference type="ARBA" id="ARBA00023157"/>
    </source>
</evidence>
<dbReference type="SMART" id="SM00560">
    <property type="entry name" value="LamGL"/>
    <property type="match status" value="1"/>
</dbReference>
<proteinExistence type="predicted"/>
<dbReference type="PROSITE" id="PS50092">
    <property type="entry name" value="TSP1"/>
    <property type="match status" value="1"/>
</dbReference>
<dbReference type="Pfam" id="PF00090">
    <property type="entry name" value="TSP_1"/>
    <property type="match status" value="1"/>
</dbReference>
<reference evidence="5 6" key="1">
    <citation type="journal article" date="2014" name="Nat. Commun.">
        <title>Klebsormidium flaccidum genome reveals primary factors for plant terrestrial adaptation.</title>
        <authorList>
            <person name="Hori K."/>
            <person name="Maruyama F."/>
            <person name="Fujisawa T."/>
            <person name="Togashi T."/>
            <person name="Yamamoto N."/>
            <person name="Seo M."/>
            <person name="Sato S."/>
            <person name="Yamada T."/>
            <person name="Mori H."/>
            <person name="Tajima N."/>
            <person name="Moriyama T."/>
            <person name="Ikeuchi M."/>
            <person name="Watanabe M."/>
            <person name="Wada H."/>
            <person name="Kobayashi K."/>
            <person name="Saito M."/>
            <person name="Masuda T."/>
            <person name="Sasaki-Sekimoto Y."/>
            <person name="Mashiguchi K."/>
            <person name="Awai K."/>
            <person name="Shimojima M."/>
            <person name="Masuda S."/>
            <person name="Iwai M."/>
            <person name="Nobusawa T."/>
            <person name="Narise T."/>
            <person name="Kondo S."/>
            <person name="Saito H."/>
            <person name="Sato R."/>
            <person name="Murakawa M."/>
            <person name="Ihara Y."/>
            <person name="Oshima-Yamada Y."/>
            <person name="Ohtaka K."/>
            <person name="Satoh M."/>
            <person name="Sonobe K."/>
            <person name="Ishii M."/>
            <person name="Ohtani R."/>
            <person name="Kanamori-Sato M."/>
            <person name="Honoki R."/>
            <person name="Miyazaki D."/>
            <person name="Mochizuki H."/>
            <person name="Umetsu J."/>
            <person name="Higashi K."/>
            <person name="Shibata D."/>
            <person name="Kamiya Y."/>
            <person name="Sato N."/>
            <person name="Nakamura Y."/>
            <person name="Tabata S."/>
            <person name="Ida S."/>
            <person name="Kurokawa K."/>
            <person name="Ohta H."/>
        </authorList>
    </citation>
    <scope>NUCLEOTIDE SEQUENCE [LARGE SCALE GENOMIC DNA]</scope>
    <source>
        <strain evidence="5 6">NIES-2285</strain>
    </source>
</reference>
<organism evidence="5 6">
    <name type="scientific">Klebsormidium nitens</name>
    <name type="common">Green alga</name>
    <name type="synonym">Ulothrix nitens</name>
    <dbReference type="NCBI Taxonomy" id="105231"/>
    <lineage>
        <taxon>Eukaryota</taxon>
        <taxon>Viridiplantae</taxon>
        <taxon>Streptophyta</taxon>
        <taxon>Klebsormidiophyceae</taxon>
        <taxon>Klebsormidiales</taxon>
        <taxon>Klebsormidiaceae</taxon>
        <taxon>Klebsormidium</taxon>
    </lineage>
</organism>
<dbReference type="EMBL" id="DF237168">
    <property type="protein sequence ID" value="GAQ85062.1"/>
    <property type="molecule type" value="Genomic_DNA"/>
</dbReference>
<dbReference type="OrthoDB" id="10257656at2759"/>
<dbReference type="InterPro" id="IPR006558">
    <property type="entry name" value="LamG-like"/>
</dbReference>
<dbReference type="InterPro" id="IPR013320">
    <property type="entry name" value="ConA-like_dom_sf"/>
</dbReference>
<dbReference type="SMART" id="SM00209">
    <property type="entry name" value="TSP1"/>
    <property type="match status" value="1"/>
</dbReference>
<dbReference type="PANTHER" id="PTHR20920:SF5">
    <property type="entry name" value="SMB DOMAIN-CONTAINING PROTEIN"/>
    <property type="match status" value="1"/>
</dbReference>
<sequence>MAPHAAVPKRGGHGLAIGLVVLFIDAVVCLVLALAGVIPGFHRKVAAAPAASVVAAAPAASAVVVPAETAIPVDCSLGPWSEWSDCTQAGTQSRTRVATVQPANGGQACGALLDTQACTYVPPLDSVPFSPTVAGMVGGKQGPGVTWKQAVGGQGSSGFTASLWFSTPDVTKQQQLLNGGRTAAGQDVGPFTWQLVVRDGKVQFGGSTVNYKEAATAGTLAPDSWNHVAMVFDGINNVSLYLNGVVAATSWTNNLYNDADILLGILGGGGQAFAGQMKGFAIFAGALSAAACNSLYLHPTQLSFVTDPKKVLLRYDTGEAFCDRSPSTIRHVGRREAPARCFSERRVVTEQRRRLRFPRVGDEAENDERHAYAVVGDHVRMLAYRGTL</sequence>
<accession>A0A1Y1I528</accession>
<name>A0A1Y1I528_KLENI</name>
<evidence type="ECO:0000259" key="4">
    <source>
        <dbReference type="SMART" id="SM00560"/>
    </source>
</evidence>